<keyword evidence="2" id="KW-1133">Transmembrane helix</keyword>
<feature type="transmembrane region" description="Helical" evidence="2">
    <location>
        <begin position="6"/>
        <end position="30"/>
    </location>
</feature>
<dbReference type="OrthoDB" id="2338404at2759"/>
<keyword evidence="2" id="KW-0472">Membrane</keyword>
<feature type="region of interest" description="Disordered" evidence="1">
    <location>
        <begin position="1434"/>
        <end position="1460"/>
    </location>
</feature>
<dbReference type="Proteomes" id="UP000439903">
    <property type="component" value="Unassembled WGS sequence"/>
</dbReference>
<reference evidence="3 4" key="1">
    <citation type="journal article" date="2019" name="Environ. Microbiol.">
        <title>At the nexus of three kingdoms: the genome of the mycorrhizal fungus Gigaspora margarita provides insights into plant, endobacterial and fungal interactions.</title>
        <authorList>
            <person name="Venice F."/>
            <person name="Ghignone S."/>
            <person name="Salvioli di Fossalunga A."/>
            <person name="Amselem J."/>
            <person name="Novero M."/>
            <person name="Xianan X."/>
            <person name="Sedzielewska Toro K."/>
            <person name="Morin E."/>
            <person name="Lipzen A."/>
            <person name="Grigoriev I.V."/>
            <person name="Henrissat B."/>
            <person name="Martin F.M."/>
            <person name="Bonfante P."/>
        </authorList>
    </citation>
    <scope>NUCLEOTIDE SEQUENCE [LARGE SCALE GENOMIC DNA]</scope>
    <source>
        <strain evidence="3 4">BEG34</strain>
    </source>
</reference>
<name>A0A8H4EVI6_GIGMA</name>
<sequence>MLELDVFTVSIVFILIVTCFCYFCFDYFVLKHYKFKHDLIKFINGQETHFFAGSSAYDFSAQSSNNSSSGKFRARLVISSERKDSFLLENHIEPSALSEITTKYAKNLFDDGSSVNDIYLEIQYSQTEIIIERETIKPSKALIDKVTEALSNNNPYHELVEVFRSYGYFVPKEVFFGNKLYRMTCLIANEKSLEPTIKTTEWTKNFTKDIYDDILSQWETLIKPHSIDETYLVSINGNIIMKDDIEKWVKSCSRSYCNSLKPISWCELYPLYEIFEKDLRQKVKSVLGIYDQSESFIKEKVLMTGSILIEDGAYYYRVTFPTILNSNKYQIFGKLMTKDGRLIDETVVKFKSMDIRGFSAKIENFKATELMNSLIVWLMIGIPGEVGFFSTKTRNIIILNSGISKCPPNLNSTVKIPELLHPNSIIVTSFIYPSSNNEQNLIVKYPYYHNNNNEIELKICDYSSSFQNDADCELSSSDDEFEKFEVSIRWFILLFPENFEFTGGDVDSDSVVTIIHLKAIGINDQLENFKFELIKLQEMHFFANSSACDFSVRPSNNSSHGKFRARLVIFSERINSFLLENHIELSTLSEITTKFAKNLFDDGSSVIDIYLEIQYSQTEMIIEKETRKLSKALIDKVTEALKDLNPYHKLVEIFNSYGYFIPKKVILENKLYRMTCLIANEKSLKPSIKTTKWTENFTKDTYDDILSQWENLIKPHGIDETYLELRQKVKSVLGINDQSENFTREKVLMTGSILIEDGAYYYRVTFPTLLNSNKYQIFGKLMTKDGRPIDKVVIKFKSMDIRGFSAKIENFNTTDERLMNSQIAWLMIGIPGEVGFFSTKTRYIVILNTGINKCPPNLNTTVKVPEPLHPDSIIVTSLIYPSSNNEPNFVAKFQFYHNNEIKLKIYGYNSSFQNDSDSELSNSDDEFEIFEVSIRWSILLFPENFEFNGGDITPDSAITTIHLKAIGQKINELIITKLIESQTFNHGLLVNTPKIDFADFSACSFESQPEINAINNLEIRRTSSVLKQRDSFLLRNCVEQSAIDLNNINWISDTDFKNNPLTDVSSTKDVYIETRYSQIELIFKKKMVKPSPTLTAEIKKALEYHNPYHELIKVFRKYGHFLPKKVILGHRLCLIANERPKYCEHDWKTIKNIKDYATSEFNDILEQWKYFIKPYNIDALFSSDGITFTKDDLYKWIVSCSKNDLKSLQVVSWSNLYPIYEIFENFDKYLYHEIKSILEVKEKVLMSDVIPVNDSVNLYIVNFPTPLYSDNYEIFGKFISRDGEPIDEVIVKFKDMNKLGFTAVAEDTAFMYKNPKIAWILIGIPAEIGYFSQITRKINVLDFGIKQFALKSNNNIVLEVPKNLPQNSVIVVLFKHSHSHYEPKLIATIKSYQHNKILFNIRCPNYESSDSEENNEISKCFYDEEMKENGESFNRDANEDKESFNQKGNDKETFNEGVNEDRKYFNKELTTKNVATNNEDSEKYSNNDLKTDNIEYIHKNSFSDKENIIRNGSNSNYVKIDVKSDFNKNCETNVENSYNKNNNYLANDKYEEYPNFVIDEYEEDPDDNDNDQNEALKHSIQWFILHNSDINDLIYLNKIGREFHSLKSSKYIWIYKIIILSSTT</sequence>
<keyword evidence="2" id="KW-0812">Transmembrane</keyword>
<evidence type="ECO:0000313" key="3">
    <source>
        <dbReference type="EMBL" id="KAF0561624.1"/>
    </source>
</evidence>
<evidence type="ECO:0000313" key="4">
    <source>
        <dbReference type="Proteomes" id="UP000439903"/>
    </source>
</evidence>
<comment type="caution">
    <text evidence="3">The sequence shown here is derived from an EMBL/GenBank/DDBJ whole genome shotgun (WGS) entry which is preliminary data.</text>
</comment>
<gene>
    <name evidence="3" type="ORF">F8M41_022538</name>
</gene>
<organism evidence="3 4">
    <name type="scientific">Gigaspora margarita</name>
    <dbReference type="NCBI Taxonomy" id="4874"/>
    <lineage>
        <taxon>Eukaryota</taxon>
        <taxon>Fungi</taxon>
        <taxon>Fungi incertae sedis</taxon>
        <taxon>Mucoromycota</taxon>
        <taxon>Glomeromycotina</taxon>
        <taxon>Glomeromycetes</taxon>
        <taxon>Diversisporales</taxon>
        <taxon>Gigasporaceae</taxon>
        <taxon>Gigaspora</taxon>
    </lineage>
</organism>
<accession>A0A8H4EVI6</accession>
<dbReference type="EMBL" id="WTPW01000008">
    <property type="protein sequence ID" value="KAF0561624.1"/>
    <property type="molecule type" value="Genomic_DNA"/>
</dbReference>
<proteinExistence type="predicted"/>
<protein>
    <submittedName>
        <fullName evidence="3">Hsp70 family protein</fullName>
    </submittedName>
</protein>
<evidence type="ECO:0000256" key="2">
    <source>
        <dbReference type="SAM" id="Phobius"/>
    </source>
</evidence>
<evidence type="ECO:0000256" key="1">
    <source>
        <dbReference type="SAM" id="MobiDB-lite"/>
    </source>
</evidence>
<keyword evidence="4" id="KW-1185">Reference proteome</keyword>